<accession>A0A1G2H6D3</accession>
<comment type="caution">
    <text evidence="2">The sequence shown here is derived from an EMBL/GenBank/DDBJ whole genome shotgun (WGS) entry which is preliminary data.</text>
</comment>
<dbReference type="EMBL" id="MHOD01000015">
    <property type="protein sequence ID" value="OGZ58034.1"/>
    <property type="molecule type" value="Genomic_DNA"/>
</dbReference>
<keyword evidence="1" id="KW-1133">Transmembrane helix</keyword>
<sequence>MEGQSSDENRIKDNEFANTVADNAPGADKEILGIGTRKKKNFLGFVLRIVLVFLGVLFLGGVCFGGYMAYQKFTLERTILSFLPDSTEYFARITIDKNHDQVKLASELVHRFPGIDKLAEQIKPFFHEILRQPLDPFEPIFSLADKEIFLAKISEKNKGTVMDQLINIIETSDAFKVIAAGGALKSNEKINLDSYTYEGKQISHAILSELENSGLQQFLGPIPYKLTIPFSKEAYFTDFDNFLISSDRKEDIESVVNLANSQSSLLRNLNYGSILEEKSFKSLSGLLPESYLFEFYQKQKAIPNVTQFPGEFFSGFIVSESFRNLAAVMPFYPSILSGDDFSSPILGRNGQGKAVVSTNILEKYAASLADNLSEKIKGLTSNEEESIHDLKIGRAFTLTAEKEGIDFSTIQEQYDLSLAQFFGAKELMFDSNDLLADKMPRTISGGEIGIWFEVENLAGQIDFADKLLGTLINDAPDDKTRDAYMRQKKAIDTAFDSLIKGLFRDKGVTRDDLLEILGGRFAFFLAPKFGGAEPAGGLILQGSNISKFEEAFSKISFESTPKRPASDYKKQSDLSQIVNAAELYYSDNGYYPSSMSKLAPRWLYAVPVDPDTGKPYDFGISDGGQSYWVEATLSDGTKIVATRGSYPGIPSLPNILVGAKLLEEYNGAKIYSLSHSDFLGNEEFIPFWIVGADIAILSIGRNSNDIKAVYDFYISGDSSQSLGTSDEFRFEKARTPGNIGMLAYIKPYSFWGLAEYIYKVNVSQSFFNPVFKPTLEEAVGKERSFVIKSYLKTADHLYGYTSGDMNAITSSLFFRIKDLPESEKVEAEQYISYLIEAEIGSLGSQKARERNSQRISNLSFVYKPSLDAYYAKNKHYPLSSASVRITKEPLNEDAVDFLNLLKGNAMGVLFDMTQIEPGDFYYEYKSLNNGRDYVLTARLEEPYNEYECDRTITQAICVYSIKSGN</sequence>
<keyword evidence="1" id="KW-0472">Membrane</keyword>
<dbReference type="Proteomes" id="UP000177932">
    <property type="component" value="Unassembled WGS sequence"/>
</dbReference>
<keyword evidence="1" id="KW-0812">Transmembrane</keyword>
<proteinExistence type="predicted"/>
<feature type="transmembrane region" description="Helical" evidence="1">
    <location>
        <begin position="45"/>
        <end position="70"/>
    </location>
</feature>
<name>A0A1G2H6D3_9BACT</name>
<protein>
    <submittedName>
        <fullName evidence="2">Uncharacterized protein</fullName>
    </submittedName>
</protein>
<gene>
    <name evidence="2" type="ORF">A2827_01315</name>
</gene>
<organism evidence="2 3">
    <name type="scientific">Candidatus Spechtbacteria bacterium RIFCSPHIGHO2_01_FULL_43_30</name>
    <dbReference type="NCBI Taxonomy" id="1802158"/>
    <lineage>
        <taxon>Bacteria</taxon>
        <taxon>Candidatus Spechtiibacteriota</taxon>
    </lineage>
</organism>
<evidence type="ECO:0000313" key="2">
    <source>
        <dbReference type="EMBL" id="OGZ58034.1"/>
    </source>
</evidence>
<evidence type="ECO:0000256" key="1">
    <source>
        <dbReference type="SAM" id="Phobius"/>
    </source>
</evidence>
<reference evidence="2 3" key="1">
    <citation type="journal article" date="2016" name="Nat. Commun.">
        <title>Thousands of microbial genomes shed light on interconnected biogeochemical processes in an aquifer system.</title>
        <authorList>
            <person name="Anantharaman K."/>
            <person name="Brown C.T."/>
            <person name="Hug L.A."/>
            <person name="Sharon I."/>
            <person name="Castelle C.J."/>
            <person name="Probst A.J."/>
            <person name="Thomas B.C."/>
            <person name="Singh A."/>
            <person name="Wilkins M.J."/>
            <person name="Karaoz U."/>
            <person name="Brodie E.L."/>
            <person name="Williams K.H."/>
            <person name="Hubbard S.S."/>
            <person name="Banfield J.F."/>
        </authorList>
    </citation>
    <scope>NUCLEOTIDE SEQUENCE [LARGE SCALE GENOMIC DNA]</scope>
</reference>
<dbReference type="STRING" id="1802158.A2827_01315"/>
<dbReference type="AlphaFoldDB" id="A0A1G2H6D3"/>
<evidence type="ECO:0000313" key="3">
    <source>
        <dbReference type="Proteomes" id="UP000177932"/>
    </source>
</evidence>